<dbReference type="Proteomes" id="UP001415857">
    <property type="component" value="Unassembled WGS sequence"/>
</dbReference>
<accession>A0AAP0RY79</accession>
<dbReference type="PANTHER" id="PTHR33334:SF8">
    <property type="entry name" value="PROTEIN LNK1"/>
    <property type="match status" value="1"/>
</dbReference>
<proteinExistence type="predicted"/>
<keyword evidence="2" id="KW-1185">Reference proteome</keyword>
<comment type="caution">
    <text evidence="1">The sequence shown here is derived from an EMBL/GenBank/DDBJ whole genome shotgun (WGS) entry which is preliminary data.</text>
</comment>
<organism evidence="1 2">
    <name type="scientific">Liquidambar formosana</name>
    <name type="common">Formosan gum</name>
    <dbReference type="NCBI Taxonomy" id="63359"/>
    <lineage>
        <taxon>Eukaryota</taxon>
        <taxon>Viridiplantae</taxon>
        <taxon>Streptophyta</taxon>
        <taxon>Embryophyta</taxon>
        <taxon>Tracheophyta</taxon>
        <taxon>Spermatophyta</taxon>
        <taxon>Magnoliopsida</taxon>
        <taxon>eudicotyledons</taxon>
        <taxon>Gunneridae</taxon>
        <taxon>Pentapetalae</taxon>
        <taxon>Saxifragales</taxon>
        <taxon>Altingiaceae</taxon>
        <taxon>Liquidambar</taxon>
    </lineage>
</organism>
<sequence>MDEKREKLYRQQGLQASFTRNSKCDDLVVQAAFCDSVSIQKKVHPSENEVEGHSEVEGVSIEIPAELDSSNVQESSCMSSVLDEISIEATSFCQLQHVMEQLDIRTKLCIRDSLYRLARSAEQRHNCGKSGWCTGFMDMETNTNPIDRAIAHLLFHRPSDPSVMSANDALPLKYHNLIPGPVISPPVMAEKIVGLEETAGAADEKSLITDANE</sequence>
<dbReference type="GO" id="GO:0007623">
    <property type="term" value="P:circadian rhythm"/>
    <property type="evidence" value="ECO:0007669"/>
    <property type="project" value="InterPro"/>
</dbReference>
<protein>
    <submittedName>
        <fullName evidence="1">Uncharacterized protein</fullName>
    </submittedName>
</protein>
<dbReference type="EMBL" id="JBBPBK010000004">
    <property type="protein sequence ID" value="KAK9287223.1"/>
    <property type="molecule type" value="Genomic_DNA"/>
</dbReference>
<name>A0AAP0RY79_LIQFO</name>
<evidence type="ECO:0000313" key="1">
    <source>
        <dbReference type="EMBL" id="KAK9287223.1"/>
    </source>
</evidence>
<dbReference type="AlphaFoldDB" id="A0AAP0RY79"/>
<dbReference type="GO" id="GO:0006355">
    <property type="term" value="P:regulation of DNA-templated transcription"/>
    <property type="evidence" value="ECO:0007669"/>
    <property type="project" value="InterPro"/>
</dbReference>
<evidence type="ECO:0000313" key="2">
    <source>
        <dbReference type="Proteomes" id="UP001415857"/>
    </source>
</evidence>
<reference evidence="1 2" key="1">
    <citation type="journal article" date="2024" name="Plant J.">
        <title>Genome sequences and population genomics reveal climatic adaptation and genomic divergence between two closely related sweetgum species.</title>
        <authorList>
            <person name="Xu W.Q."/>
            <person name="Ren C.Q."/>
            <person name="Zhang X.Y."/>
            <person name="Comes H.P."/>
            <person name="Liu X.H."/>
            <person name="Li Y.G."/>
            <person name="Kettle C.J."/>
            <person name="Jalonen R."/>
            <person name="Gaisberger H."/>
            <person name="Ma Y.Z."/>
            <person name="Qiu Y.X."/>
        </authorList>
    </citation>
    <scope>NUCLEOTIDE SEQUENCE [LARGE SCALE GENOMIC DNA]</scope>
    <source>
        <strain evidence="1">Hangzhou</strain>
    </source>
</reference>
<dbReference type="InterPro" id="IPR039928">
    <property type="entry name" value="LNK"/>
</dbReference>
<gene>
    <name evidence="1" type="ORF">L1049_015636</name>
</gene>
<dbReference type="PANTHER" id="PTHR33334">
    <property type="entry name" value="PROTEIN LNK1"/>
    <property type="match status" value="1"/>
</dbReference>